<evidence type="ECO:0000256" key="1">
    <source>
        <dbReference type="ARBA" id="ARBA00023125"/>
    </source>
</evidence>
<feature type="DNA-binding region" description="H-T-H motif" evidence="2">
    <location>
        <begin position="44"/>
        <end position="63"/>
    </location>
</feature>
<feature type="domain" description="HTH tetR-type" evidence="4">
    <location>
        <begin position="22"/>
        <end position="81"/>
    </location>
</feature>
<keyword evidence="1 2" id="KW-0238">DNA-binding</keyword>
<dbReference type="Gene3D" id="1.10.357.10">
    <property type="entry name" value="Tetracycline Repressor, domain 2"/>
    <property type="match status" value="1"/>
</dbReference>
<feature type="compositionally biased region" description="Basic and acidic residues" evidence="3">
    <location>
        <begin position="8"/>
        <end position="23"/>
    </location>
</feature>
<dbReference type="EMBL" id="CP142149">
    <property type="protein sequence ID" value="WSE26352.1"/>
    <property type="molecule type" value="Genomic_DNA"/>
</dbReference>
<dbReference type="PANTHER" id="PTHR30055">
    <property type="entry name" value="HTH-TYPE TRANSCRIPTIONAL REGULATOR RUTR"/>
    <property type="match status" value="1"/>
</dbReference>
<dbReference type="Proteomes" id="UP001330812">
    <property type="component" value="Chromosome"/>
</dbReference>
<dbReference type="PANTHER" id="PTHR30055:SF160">
    <property type="entry name" value="TRANSCRIPTIONAL REGULATORY PROTEIN (PROBABLY ASNC-FAMILY)-RELATED"/>
    <property type="match status" value="1"/>
</dbReference>
<feature type="compositionally biased region" description="Polar residues" evidence="3">
    <location>
        <begin position="257"/>
        <end position="275"/>
    </location>
</feature>
<proteinExistence type="predicted"/>
<gene>
    <name evidence="5" type="ORF">VSH64_26100</name>
</gene>
<feature type="region of interest" description="Disordered" evidence="3">
    <location>
        <begin position="227"/>
        <end position="275"/>
    </location>
</feature>
<dbReference type="InterPro" id="IPR050109">
    <property type="entry name" value="HTH-type_TetR-like_transc_reg"/>
</dbReference>
<evidence type="ECO:0000313" key="6">
    <source>
        <dbReference type="Proteomes" id="UP001330812"/>
    </source>
</evidence>
<dbReference type="Pfam" id="PF00440">
    <property type="entry name" value="TetR_N"/>
    <property type="match status" value="1"/>
</dbReference>
<dbReference type="InterPro" id="IPR036271">
    <property type="entry name" value="Tet_transcr_reg_TetR-rel_C_sf"/>
</dbReference>
<evidence type="ECO:0000256" key="3">
    <source>
        <dbReference type="SAM" id="MobiDB-lite"/>
    </source>
</evidence>
<dbReference type="InterPro" id="IPR001647">
    <property type="entry name" value="HTH_TetR"/>
</dbReference>
<evidence type="ECO:0000256" key="2">
    <source>
        <dbReference type="PROSITE-ProRule" id="PRU00335"/>
    </source>
</evidence>
<dbReference type="PROSITE" id="PS50977">
    <property type="entry name" value="HTH_TETR_2"/>
    <property type="match status" value="1"/>
</dbReference>
<protein>
    <submittedName>
        <fullName evidence="5">TetR/AcrR family transcriptional regulator</fullName>
    </submittedName>
</protein>
<dbReference type="SUPFAM" id="SSF46689">
    <property type="entry name" value="Homeodomain-like"/>
    <property type="match status" value="1"/>
</dbReference>
<evidence type="ECO:0000313" key="5">
    <source>
        <dbReference type="EMBL" id="WSE26352.1"/>
    </source>
</evidence>
<keyword evidence="6" id="KW-1185">Reference proteome</keyword>
<sequence>MTPPRTSPKADGRAARWAGQRERRRREFVEAGLRAIARHGPDVSTEQIAEEAGVARTRLYKHFADATDLQCAIADRAGELITAEFTPLWDPPGTPMQMIRGAIGAHTRWLADHAHLYHYLTRHSLSGRPGTHDVVADVKTAIARQLTVLFERYLAAYALDTRVAETIAFGLVGLVESSTARWLENPRGLDQSDLATLLAGWTWHILDDTLRAGGFVLDPNVPLPAGPGGVSENALSEGAAPGDAGSEGLPQGDSPAENPQSPSTLPENTAPSDHE</sequence>
<feature type="region of interest" description="Disordered" evidence="3">
    <location>
        <begin position="1"/>
        <end position="23"/>
    </location>
</feature>
<dbReference type="RefSeq" id="WP_326565321.1">
    <property type="nucleotide sequence ID" value="NZ_CP142149.1"/>
</dbReference>
<name>A0ABZ1HVP1_9PSEU</name>
<dbReference type="SUPFAM" id="SSF48498">
    <property type="entry name" value="Tetracyclin repressor-like, C-terminal domain"/>
    <property type="match status" value="1"/>
</dbReference>
<dbReference type="InterPro" id="IPR009057">
    <property type="entry name" value="Homeodomain-like_sf"/>
</dbReference>
<evidence type="ECO:0000259" key="4">
    <source>
        <dbReference type="PROSITE" id="PS50977"/>
    </source>
</evidence>
<reference evidence="5 6" key="1">
    <citation type="journal article" date="2015" name="Int. J. Syst. Evol. Microbiol.">
        <title>Amycolatopsis rhabdoformis sp. nov., an actinomycete isolated from a tropical forest soil.</title>
        <authorList>
            <person name="Souza W.R."/>
            <person name="Silva R.E."/>
            <person name="Goodfellow M."/>
            <person name="Busarakam K."/>
            <person name="Figueiro F.S."/>
            <person name="Ferreira D."/>
            <person name="Rodrigues-Filho E."/>
            <person name="Moraes L.A.B."/>
            <person name="Zucchi T.D."/>
        </authorList>
    </citation>
    <scope>NUCLEOTIDE SEQUENCE [LARGE SCALE GENOMIC DNA]</scope>
    <source>
        <strain evidence="5 6">NCIMB 14900</strain>
    </source>
</reference>
<accession>A0ABZ1HVP1</accession>
<organism evidence="5 6">
    <name type="scientific">Amycolatopsis rhabdoformis</name>
    <dbReference type="NCBI Taxonomy" id="1448059"/>
    <lineage>
        <taxon>Bacteria</taxon>
        <taxon>Bacillati</taxon>
        <taxon>Actinomycetota</taxon>
        <taxon>Actinomycetes</taxon>
        <taxon>Pseudonocardiales</taxon>
        <taxon>Pseudonocardiaceae</taxon>
        <taxon>Amycolatopsis</taxon>
    </lineage>
</organism>